<dbReference type="SMART" id="SM00028">
    <property type="entry name" value="TPR"/>
    <property type="match status" value="4"/>
</dbReference>
<comment type="caution">
    <text evidence="7">The sequence shown here is derived from an EMBL/GenBank/DDBJ whole genome shotgun (WGS) entry which is preliminary data.</text>
</comment>
<evidence type="ECO:0000256" key="3">
    <source>
        <dbReference type="PROSITE-ProRule" id="PRU00339"/>
    </source>
</evidence>
<dbReference type="PROSITE" id="PS50005">
    <property type="entry name" value="TPR"/>
    <property type="match status" value="3"/>
</dbReference>
<dbReference type="PANTHER" id="PTHR44858">
    <property type="entry name" value="TETRATRICOPEPTIDE REPEAT PROTEIN 6"/>
    <property type="match status" value="1"/>
</dbReference>
<protein>
    <submittedName>
        <fullName evidence="7">Tetratricopeptide repeat protein</fullName>
    </submittedName>
</protein>
<dbReference type="SUPFAM" id="SSF46565">
    <property type="entry name" value="Chaperone J-domain"/>
    <property type="match status" value="1"/>
</dbReference>
<dbReference type="CDD" id="cd06257">
    <property type="entry name" value="DnaJ"/>
    <property type="match status" value="1"/>
</dbReference>
<dbReference type="Pfam" id="PF13181">
    <property type="entry name" value="TPR_8"/>
    <property type="match status" value="1"/>
</dbReference>
<dbReference type="PROSITE" id="PS50076">
    <property type="entry name" value="DNAJ_2"/>
    <property type="match status" value="1"/>
</dbReference>
<feature type="repeat" description="TPR" evidence="3">
    <location>
        <begin position="209"/>
        <end position="242"/>
    </location>
</feature>
<dbReference type="Gene3D" id="1.10.287.110">
    <property type="entry name" value="DnaJ domain"/>
    <property type="match status" value="1"/>
</dbReference>
<keyword evidence="5" id="KW-0812">Transmembrane</keyword>
<keyword evidence="8" id="KW-1185">Reference proteome</keyword>
<evidence type="ECO:0000259" key="6">
    <source>
        <dbReference type="PROSITE" id="PS50076"/>
    </source>
</evidence>
<dbReference type="InterPro" id="IPR011990">
    <property type="entry name" value="TPR-like_helical_dom_sf"/>
</dbReference>
<sequence>MKTHYQVLGVSPRADLDTIKRAFRRAAKAHHPDLTGGGDAAADHQLKVILAAYKVLRDPNLRAEYDAQLAFERESVRRERWDAVLQFVAATAVLSAILIGLEILLLPSVGDWMSRQPQTRSATVQPLPPLPSRPQPDVGGLTVPGPAAPQATGALPPTKPPQTASLPEAPALTDAASYLKRALDRSRLGDLDGAIADFDEAVRLAPRNADIYRYRARDLGRRGRWERALADYDRAIRLDPNNPALFHDRGLALQQQGELDGALIDLDRAVRMSFSDARLYSDRGAVWLAKGRYDRALADFNQALKLDPALAVAAARRDEALDRKREQRMANDSSVPGAPGNETTGTLPPKAPSNTPPR</sequence>
<evidence type="ECO:0000256" key="5">
    <source>
        <dbReference type="SAM" id="Phobius"/>
    </source>
</evidence>
<dbReference type="PROSITE" id="PS50293">
    <property type="entry name" value="TPR_REGION"/>
    <property type="match status" value="1"/>
</dbReference>
<evidence type="ECO:0000256" key="1">
    <source>
        <dbReference type="ARBA" id="ARBA00022737"/>
    </source>
</evidence>
<dbReference type="PRINTS" id="PR00625">
    <property type="entry name" value="JDOMAIN"/>
</dbReference>
<dbReference type="SMART" id="SM00271">
    <property type="entry name" value="DnaJ"/>
    <property type="match status" value="1"/>
</dbReference>
<evidence type="ECO:0000313" key="8">
    <source>
        <dbReference type="Proteomes" id="UP001314635"/>
    </source>
</evidence>
<dbReference type="PANTHER" id="PTHR44858:SF1">
    <property type="entry name" value="UDP-N-ACETYLGLUCOSAMINE--PEPTIDE N-ACETYLGLUCOSAMINYLTRANSFERASE SPINDLY-RELATED"/>
    <property type="match status" value="1"/>
</dbReference>
<dbReference type="InterPro" id="IPR001623">
    <property type="entry name" value="DnaJ_domain"/>
</dbReference>
<dbReference type="Pfam" id="PF00515">
    <property type="entry name" value="TPR_1"/>
    <property type="match status" value="1"/>
</dbReference>
<dbReference type="Gene3D" id="1.25.40.10">
    <property type="entry name" value="Tetratricopeptide repeat domain"/>
    <property type="match status" value="2"/>
</dbReference>
<dbReference type="InterPro" id="IPR036869">
    <property type="entry name" value="J_dom_sf"/>
</dbReference>
<keyword evidence="1" id="KW-0677">Repeat</keyword>
<feature type="region of interest" description="Disordered" evidence="4">
    <location>
        <begin position="317"/>
        <end position="358"/>
    </location>
</feature>
<evidence type="ECO:0000313" key="7">
    <source>
        <dbReference type="EMBL" id="MBR1136250.1"/>
    </source>
</evidence>
<dbReference type="Pfam" id="PF13371">
    <property type="entry name" value="TPR_9"/>
    <property type="match status" value="1"/>
</dbReference>
<proteinExistence type="predicted"/>
<gene>
    <name evidence="7" type="ORF">JQ619_10780</name>
</gene>
<keyword evidence="2 3" id="KW-0802">TPR repeat</keyword>
<organism evidence="7 8">
    <name type="scientific">Bradyrhizobium denitrificans</name>
    <dbReference type="NCBI Taxonomy" id="2734912"/>
    <lineage>
        <taxon>Bacteria</taxon>
        <taxon>Pseudomonadati</taxon>
        <taxon>Pseudomonadota</taxon>
        <taxon>Alphaproteobacteria</taxon>
        <taxon>Hyphomicrobiales</taxon>
        <taxon>Nitrobacteraceae</taxon>
        <taxon>Bradyrhizobium</taxon>
    </lineage>
</organism>
<dbReference type="RefSeq" id="WP_012043058.1">
    <property type="nucleotide sequence ID" value="NZ_JABFDP010000010.1"/>
</dbReference>
<keyword evidence="5" id="KW-0472">Membrane</keyword>
<dbReference type="EMBL" id="JAFCLK010000009">
    <property type="protein sequence ID" value="MBR1136250.1"/>
    <property type="molecule type" value="Genomic_DNA"/>
</dbReference>
<feature type="repeat" description="TPR" evidence="3">
    <location>
        <begin position="175"/>
        <end position="208"/>
    </location>
</feature>
<dbReference type="Proteomes" id="UP001314635">
    <property type="component" value="Unassembled WGS sequence"/>
</dbReference>
<dbReference type="InterPro" id="IPR019734">
    <property type="entry name" value="TPR_rpt"/>
</dbReference>
<dbReference type="Pfam" id="PF00226">
    <property type="entry name" value="DnaJ"/>
    <property type="match status" value="1"/>
</dbReference>
<dbReference type="SUPFAM" id="SSF48452">
    <property type="entry name" value="TPR-like"/>
    <property type="match status" value="1"/>
</dbReference>
<feature type="transmembrane region" description="Helical" evidence="5">
    <location>
        <begin position="83"/>
        <end position="106"/>
    </location>
</feature>
<evidence type="ECO:0000256" key="2">
    <source>
        <dbReference type="ARBA" id="ARBA00022803"/>
    </source>
</evidence>
<feature type="compositionally biased region" description="Basic and acidic residues" evidence="4">
    <location>
        <begin position="317"/>
        <end position="329"/>
    </location>
</feature>
<accession>A0ABS5G4K4</accession>
<reference evidence="8" key="1">
    <citation type="journal article" date="2021" name="ISME J.">
        <title>Evolutionary origin and ecological implication of a unique nif island in free-living Bradyrhizobium lineages.</title>
        <authorList>
            <person name="Tao J."/>
        </authorList>
    </citation>
    <scope>NUCLEOTIDE SEQUENCE [LARGE SCALE GENOMIC DNA]</scope>
    <source>
        <strain evidence="8">SZCCT0094</strain>
    </source>
</reference>
<feature type="repeat" description="TPR" evidence="3">
    <location>
        <begin position="277"/>
        <end position="310"/>
    </location>
</feature>
<feature type="region of interest" description="Disordered" evidence="4">
    <location>
        <begin position="117"/>
        <end position="168"/>
    </location>
</feature>
<evidence type="ECO:0000256" key="4">
    <source>
        <dbReference type="SAM" id="MobiDB-lite"/>
    </source>
</evidence>
<feature type="compositionally biased region" description="Pro residues" evidence="4">
    <location>
        <begin position="349"/>
        <end position="358"/>
    </location>
</feature>
<dbReference type="InterPro" id="IPR050498">
    <property type="entry name" value="Ycf3"/>
</dbReference>
<keyword evidence="5" id="KW-1133">Transmembrane helix</keyword>
<name>A0ABS5G4K4_9BRAD</name>
<feature type="domain" description="J" evidence="6">
    <location>
        <begin position="3"/>
        <end position="69"/>
    </location>
</feature>